<evidence type="ECO:0000256" key="7">
    <source>
        <dbReference type="SAM" id="Phobius"/>
    </source>
</evidence>
<dbReference type="InterPro" id="IPR017039">
    <property type="entry name" value="Virul_fac_BrkB"/>
</dbReference>
<evidence type="ECO:0000256" key="4">
    <source>
        <dbReference type="ARBA" id="ARBA00022989"/>
    </source>
</evidence>
<accession>A0ABP9N822</accession>
<name>A0ABP9N822_9PSEU</name>
<reference evidence="9" key="1">
    <citation type="journal article" date="2019" name="Int. J. Syst. Evol. Microbiol.">
        <title>The Global Catalogue of Microorganisms (GCM) 10K type strain sequencing project: providing services to taxonomists for standard genome sequencing and annotation.</title>
        <authorList>
            <consortium name="The Broad Institute Genomics Platform"/>
            <consortium name="The Broad Institute Genome Sequencing Center for Infectious Disease"/>
            <person name="Wu L."/>
            <person name="Ma J."/>
        </authorList>
    </citation>
    <scope>NUCLEOTIDE SEQUENCE [LARGE SCALE GENOMIC DNA]</scope>
    <source>
        <strain evidence="9">JCM 18302</strain>
    </source>
</reference>
<dbReference type="RefSeq" id="WP_345602557.1">
    <property type="nucleotide sequence ID" value="NZ_BAABJO010000001.1"/>
</dbReference>
<evidence type="ECO:0000313" key="8">
    <source>
        <dbReference type="EMBL" id="GAA5110355.1"/>
    </source>
</evidence>
<feature type="transmembrane region" description="Helical" evidence="7">
    <location>
        <begin position="193"/>
        <end position="216"/>
    </location>
</feature>
<feature type="compositionally biased region" description="Basic and acidic residues" evidence="6">
    <location>
        <begin position="326"/>
        <end position="346"/>
    </location>
</feature>
<keyword evidence="2" id="KW-1003">Cell membrane</keyword>
<comment type="subcellular location">
    <subcellularLocation>
        <location evidence="1">Cell membrane</location>
        <topology evidence="1">Multi-pass membrane protein</topology>
    </subcellularLocation>
</comment>
<evidence type="ECO:0000256" key="5">
    <source>
        <dbReference type="ARBA" id="ARBA00023136"/>
    </source>
</evidence>
<sequence length="361" mass="38634">MPRRGPAAPGAARERSPHRRVITRLLTRAWNDDVLGQSASAAFWQTLSLPPLLLGLFGLLGYAERWFGPDTVVAVQEWITRITSGVFSRNAVDEIIVPTVAEILTTSRGELVSVGFVLSFWSGSSAMATFVDAITRAHDQYPVRGWVWQRTLAILLYLAGLAVGIVLLPVAALGPDRLLSLVPEAVEPAARTAVNAVYLPVVVVVLVLALTSLYKIALPLKPPWYRGLPGAVLAAVVFLVGATGLRLYLDWITSTGYTYGALAAPIAFLLGMYFIALAVILGAYLNAAVQSVRPAPLRRRGRPVGDVTGSGGDPSQVVTRPDGGPDVDRTRAVRDAADRGAHDVPARRHAGQHPGEHRGGR</sequence>
<evidence type="ECO:0000256" key="3">
    <source>
        <dbReference type="ARBA" id="ARBA00022692"/>
    </source>
</evidence>
<evidence type="ECO:0008006" key="10">
    <source>
        <dbReference type="Google" id="ProtNLM"/>
    </source>
</evidence>
<keyword evidence="9" id="KW-1185">Reference proteome</keyword>
<dbReference type="PANTHER" id="PTHR30213">
    <property type="entry name" value="INNER MEMBRANE PROTEIN YHJD"/>
    <property type="match status" value="1"/>
</dbReference>
<comment type="caution">
    <text evidence="8">The sequence shown here is derived from an EMBL/GenBank/DDBJ whole genome shotgun (WGS) entry which is preliminary data.</text>
</comment>
<organism evidence="8 9">
    <name type="scientific">Pseudonocardia adelaidensis</name>
    <dbReference type="NCBI Taxonomy" id="648754"/>
    <lineage>
        <taxon>Bacteria</taxon>
        <taxon>Bacillati</taxon>
        <taxon>Actinomycetota</taxon>
        <taxon>Actinomycetes</taxon>
        <taxon>Pseudonocardiales</taxon>
        <taxon>Pseudonocardiaceae</taxon>
        <taxon>Pseudonocardia</taxon>
    </lineage>
</organism>
<keyword evidence="3 7" id="KW-0812">Transmembrane</keyword>
<evidence type="ECO:0000256" key="6">
    <source>
        <dbReference type="SAM" id="MobiDB-lite"/>
    </source>
</evidence>
<keyword evidence="4 7" id="KW-1133">Transmembrane helix</keyword>
<feature type="transmembrane region" description="Helical" evidence="7">
    <location>
        <begin position="42"/>
        <end position="63"/>
    </location>
</feature>
<feature type="transmembrane region" description="Helical" evidence="7">
    <location>
        <begin position="261"/>
        <end position="289"/>
    </location>
</feature>
<evidence type="ECO:0000313" key="9">
    <source>
        <dbReference type="Proteomes" id="UP001500804"/>
    </source>
</evidence>
<dbReference type="Pfam" id="PF03631">
    <property type="entry name" value="Virul_fac_BrkB"/>
    <property type="match status" value="1"/>
</dbReference>
<proteinExistence type="predicted"/>
<keyword evidence="5 7" id="KW-0472">Membrane</keyword>
<dbReference type="PANTHER" id="PTHR30213:SF0">
    <property type="entry name" value="UPF0761 MEMBRANE PROTEIN YIHY"/>
    <property type="match status" value="1"/>
</dbReference>
<evidence type="ECO:0000256" key="1">
    <source>
        <dbReference type="ARBA" id="ARBA00004651"/>
    </source>
</evidence>
<dbReference type="Proteomes" id="UP001500804">
    <property type="component" value="Unassembled WGS sequence"/>
</dbReference>
<dbReference type="EMBL" id="BAABJO010000001">
    <property type="protein sequence ID" value="GAA5110355.1"/>
    <property type="molecule type" value="Genomic_DNA"/>
</dbReference>
<feature type="transmembrane region" description="Helical" evidence="7">
    <location>
        <begin position="228"/>
        <end position="249"/>
    </location>
</feature>
<feature type="region of interest" description="Disordered" evidence="6">
    <location>
        <begin position="298"/>
        <end position="361"/>
    </location>
</feature>
<evidence type="ECO:0000256" key="2">
    <source>
        <dbReference type="ARBA" id="ARBA00022475"/>
    </source>
</evidence>
<protein>
    <recommendedName>
        <fullName evidence="10">YihY family inner membrane protein</fullName>
    </recommendedName>
</protein>
<gene>
    <name evidence="8" type="ORF">GCM10023320_01980</name>
</gene>
<feature type="transmembrane region" description="Helical" evidence="7">
    <location>
        <begin position="152"/>
        <end position="173"/>
    </location>
</feature>